<evidence type="ECO:0000313" key="4">
    <source>
        <dbReference type="EMBL" id="WQG85467.1"/>
    </source>
</evidence>
<accession>A0ABZ0X5C1</accession>
<comment type="similarity">
    <text evidence="1">Belongs to the GSP E family.</text>
</comment>
<dbReference type="NCBIfam" id="TIGR01420">
    <property type="entry name" value="pilT_fam"/>
    <property type="match status" value="1"/>
</dbReference>
<protein>
    <submittedName>
        <fullName evidence="4">PilT/PilU family type 4a pilus ATPase</fullName>
    </submittedName>
</protein>
<feature type="region of interest" description="Disordered" evidence="2">
    <location>
        <begin position="360"/>
        <end position="379"/>
    </location>
</feature>
<dbReference type="SMART" id="SM00382">
    <property type="entry name" value="AAA"/>
    <property type="match status" value="1"/>
</dbReference>
<dbReference type="InterPro" id="IPR001482">
    <property type="entry name" value="T2SS/T4SS_dom"/>
</dbReference>
<organism evidence="4 5">
    <name type="scientific">Kangiella aquimarina</name>
    <dbReference type="NCBI Taxonomy" id="261965"/>
    <lineage>
        <taxon>Bacteria</taxon>
        <taxon>Pseudomonadati</taxon>
        <taxon>Pseudomonadota</taxon>
        <taxon>Gammaproteobacteria</taxon>
        <taxon>Kangiellales</taxon>
        <taxon>Kangiellaceae</taxon>
        <taxon>Kangiella</taxon>
    </lineage>
</organism>
<reference evidence="4 5" key="1">
    <citation type="submission" date="2023-11" db="EMBL/GenBank/DDBJ databases">
        <title>MicrobeMod: A computational toolkit for identifying prokaryotic methylation and restriction-modification with nanopore sequencing.</title>
        <authorList>
            <person name="Crits-Christoph A."/>
            <person name="Kang S.C."/>
            <person name="Lee H."/>
            <person name="Ostrov N."/>
        </authorList>
    </citation>
    <scope>NUCLEOTIDE SEQUENCE [LARGE SCALE GENOMIC DNA]</scope>
    <source>
        <strain evidence="4 5">DSMZ 16071</strain>
    </source>
</reference>
<dbReference type="EMBL" id="CP140158">
    <property type="protein sequence ID" value="WQG85467.1"/>
    <property type="molecule type" value="Genomic_DNA"/>
</dbReference>
<sequence>MDINPLLKALMEHKGSDLFITVHRPPCIKINGQIRPVTKSMLTPAQVEALIHSSMTEKQMKEFEEKKECQYAISVENIGRFRASAFYQRNQPGLVVRRIETKIPTTEDLKIPNILNELAMKKRGIIIFVGATGTGKSTSLAAMIGYRNRNSAGHIISIEDPIEYVHRHDKCIITQREVGIDTESFETALKNTLRQAPDVILIGEVRSKETMSNAITFAETGHLCLCTLHANNANQAIDRILHFFPKEEHSRVLMDLSLNTRAIIAQQLVPTKDGKGRRAAIEILINTPLISDHIRKGEVHLLKELMARSRELGMQTFDQALFDLYVEGEISYEDALLYADSANDLRLKIKLHEKDADSLTESTDGLEVEMDDDRSNRMF</sequence>
<evidence type="ECO:0000313" key="5">
    <source>
        <dbReference type="Proteomes" id="UP001324185"/>
    </source>
</evidence>
<keyword evidence="5" id="KW-1185">Reference proteome</keyword>
<dbReference type="RefSeq" id="WP_018623451.1">
    <property type="nucleotide sequence ID" value="NZ_CP140158.1"/>
</dbReference>
<dbReference type="CDD" id="cd01131">
    <property type="entry name" value="PilT"/>
    <property type="match status" value="1"/>
</dbReference>
<name>A0ABZ0X5C1_9GAMM</name>
<feature type="domain" description="AAA+ ATPase" evidence="3">
    <location>
        <begin position="122"/>
        <end position="253"/>
    </location>
</feature>
<gene>
    <name evidence="4" type="ORF">SR900_00970</name>
</gene>
<dbReference type="Pfam" id="PF00437">
    <property type="entry name" value="T2SSE"/>
    <property type="match status" value="1"/>
</dbReference>
<dbReference type="Gene3D" id="3.40.50.300">
    <property type="entry name" value="P-loop containing nucleotide triphosphate hydrolases"/>
    <property type="match status" value="1"/>
</dbReference>
<evidence type="ECO:0000256" key="2">
    <source>
        <dbReference type="SAM" id="MobiDB-lite"/>
    </source>
</evidence>
<dbReference type="InterPro" id="IPR027417">
    <property type="entry name" value="P-loop_NTPase"/>
</dbReference>
<evidence type="ECO:0000259" key="3">
    <source>
        <dbReference type="SMART" id="SM00382"/>
    </source>
</evidence>
<dbReference type="InterPro" id="IPR050921">
    <property type="entry name" value="T4SS_GSP_E_ATPase"/>
</dbReference>
<dbReference type="PANTHER" id="PTHR30486:SF12">
    <property type="entry name" value="TYPE IV PILUS ATPASE PILU"/>
    <property type="match status" value="1"/>
</dbReference>
<proteinExistence type="inferred from homology"/>
<dbReference type="InterPro" id="IPR006321">
    <property type="entry name" value="PilT/PilU"/>
</dbReference>
<dbReference type="Proteomes" id="UP001324185">
    <property type="component" value="Chromosome"/>
</dbReference>
<dbReference type="PANTHER" id="PTHR30486">
    <property type="entry name" value="TWITCHING MOTILITY PROTEIN PILT"/>
    <property type="match status" value="1"/>
</dbReference>
<evidence type="ECO:0000256" key="1">
    <source>
        <dbReference type="ARBA" id="ARBA00006611"/>
    </source>
</evidence>
<dbReference type="Gene3D" id="3.30.450.90">
    <property type="match status" value="1"/>
</dbReference>
<dbReference type="SUPFAM" id="SSF52540">
    <property type="entry name" value="P-loop containing nucleoside triphosphate hydrolases"/>
    <property type="match status" value="1"/>
</dbReference>
<dbReference type="InterPro" id="IPR003593">
    <property type="entry name" value="AAA+_ATPase"/>
</dbReference>